<accession>A0ACB9EFM8</accession>
<dbReference type="EMBL" id="CM042048">
    <property type="protein sequence ID" value="KAI3757724.1"/>
    <property type="molecule type" value="Genomic_DNA"/>
</dbReference>
<keyword evidence="2" id="KW-1185">Reference proteome</keyword>
<name>A0ACB9EFM8_ARCLA</name>
<proteinExistence type="predicted"/>
<organism evidence="1 2">
    <name type="scientific">Arctium lappa</name>
    <name type="common">Greater burdock</name>
    <name type="synonym">Lappa major</name>
    <dbReference type="NCBI Taxonomy" id="4217"/>
    <lineage>
        <taxon>Eukaryota</taxon>
        <taxon>Viridiplantae</taxon>
        <taxon>Streptophyta</taxon>
        <taxon>Embryophyta</taxon>
        <taxon>Tracheophyta</taxon>
        <taxon>Spermatophyta</taxon>
        <taxon>Magnoliopsida</taxon>
        <taxon>eudicotyledons</taxon>
        <taxon>Gunneridae</taxon>
        <taxon>Pentapetalae</taxon>
        <taxon>asterids</taxon>
        <taxon>campanulids</taxon>
        <taxon>Asterales</taxon>
        <taxon>Asteraceae</taxon>
        <taxon>Carduoideae</taxon>
        <taxon>Cardueae</taxon>
        <taxon>Arctiinae</taxon>
        <taxon>Arctium</taxon>
    </lineage>
</organism>
<gene>
    <name evidence="1" type="ORF">L6452_05267</name>
</gene>
<sequence>MADLLSSVNSPPAPPPPREPVPQLMFQALVNHNQRLLEDNHRLNARLEVYAKKLSRMKAKLENKRMVSRMRKADNEATSRKLWEKIVDMDKLLEKIKVMKSRCRCLAFRFVSGI</sequence>
<reference evidence="2" key="1">
    <citation type="journal article" date="2022" name="Mol. Ecol. Resour.">
        <title>The genomes of chicory, endive, great burdock and yacon provide insights into Asteraceae palaeo-polyploidization history and plant inulin production.</title>
        <authorList>
            <person name="Fan W."/>
            <person name="Wang S."/>
            <person name="Wang H."/>
            <person name="Wang A."/>
            <person name="Jiang F."/>
            <person name="Liu H."/>
            <person name="Zhao H."/>
            <person name="Xu D."/>
            <person name="Zhang Y."/>
        </authorList>
    </citation>
    <scope>NUCLEOTIDE SEQUENCE [LARGE SCALE GENOMIC DNA]</scope>
    <source>
        <strain evidence="2">cv. Niubang</strain>
    </source>
</reference>
<dbReference type="Proteomes" id="UP001055879">
    <property type="component" value="Linkage Group LG02"/>
</dbReference>
<reference evidence="1 2" key="2">
    <citation type="journal article" date="2022" name="Mol. Ecol. Resour.">
        <title>The genomes of chicory, endive, great burdock and yacon provide insights into Asteraceae paleo-polyploidization history and plant inulin production.</title>
        <authorList>
            <person name="Fan W."/>
            <person name="Wang S."/>
            <person name="Wang H."/>
            <person name="Wang A."/>
            <person name="Jiang F."/>
            <person name="Liu H."/>
            <person name="Zhao H."/>
            <person name="Xu D."/>
            <person name="Zhang Y."/>
        </authorList>
    </citation>
    <scope>NUCLEOTIDE SEQUENCE [LARGE SCALE GENOMIC DNA]</scope>
    <source>
        <strain evidence="2">cv. Niubang</strain>
    </source>
</reference>
<comment type="caution">
    <text evidence="1">The sequence shown here is derived from an EMBL/GenBank/DDBJ whole genome shotgun (WGS) entry which is preliminary data.</text>
</comment>
<evidence type="ECO:0000313" key="2">
    <source>
        <dbReference type="Proteomes" id="UP001055879"/>
    </source>
</evidence>
<evidence type="ECO:0000313" key="1">
    <source>
        <dbReference type="EMBL" id="KAI3757724.1"/>
    </source>
</evidence>
<protein>
    <submittedName>
        <fullName evidence="1">Uncharacterized protein</fullName>
    </submittedName>
</protein>